<evidence type="ECO:0000256" key="1">
    <source>
        <dbReference type="SAM" id="SignalP"/>
    </source>
</evidence>
<sequence>MKKVILLFSALGLFSSFALADCASLMKKYNAPDPGSKTMNQIKRWVKKVDDASDAKELESCMIAQAADNPNKSQVAGK</sequence>
<reference evidence="2 5" key="4">
    <citation type="submission" date="2019-12" db="EMBL/GenBank/DDBJ databases">
        <title>Multi-Generational Helicobacter saguini Isolates.</title>
        <authorList>
            <person name="Mannion A."/>
            <person name="Shen Z."/>
            <person name="Fox J.G."/>
        </authorList>
    </citation>
    <scope>NUCLEOTIDE SEQUENCE [LARGE SCALE GENOMIC DNA]</scope>
    <source>
        <strain evidence="2">16-048</strain>
        <strain evidence="5">16-048 (F4)</strain>
    </source>
</reference>
<gene>
    <name evidence="2" type="ORF">DCO61_05475</name>
    <name evidence="3" type="ORF">LS64_009630</name>
</gene>
<dbReference type="EMBL" id="QBIU01000001">
    <property type="protein sequence ID" value="MWV69472.1"/>
    <property type="molecule type" value="Genomic_DNA"/>
</dbReference>
<dbReference type="AlphaFoldDB" id="A0A347VT79"/>
<keyword evidence="1" id="KW-0732">Signal</keyword>
<reference evidence="3" key="3">
    <citation type="submission" date="2018-04" db="EMBL/GenBank/DDBJ databases">
        <authorList>
            <person name="Sheh A."/>
            <person name="Shen Z."/>
            <person name="Mannion A.J."/>
            <person name="Fox J.G."/>
        </authorList>
    </citation>
    <scope>NUCLEOTIDE SEQUENCE</scope>
    <source>
        <strain evidence="3">MIT 97-6194</strain>
    </source>
</reference>
<dbReference type="STRING" id="1548018.LS64_09655"/>
<reference evidence="3 4" key="2">
    <citation type="journal article" date="2016" name="Infect. Immun.">
        <title>Helicobacter saguini, a Novel Helicobacter Isolated from Cotton-Top Tamarins with Ulcerative Colitis, Has Proinflammatory Properties and Induces Typhlocolitis and Dysplasia in Gnotobiotic IL-10-/- Mice.</title>
        <authorList>
            <person name="Shen Z."/>
            <person name="Mannion A."/>
            <person name="Whary M.T."/>
            <person name="Muthupalani S."/>
            <person name="Sheh A."/>
            <person name="Feng Y."/>
            <person name="Gong G."/>
            <person name="Vandamme P."/>
            <person name="Holcombe H.R."/>
            <person name="Paster B.J."/>
            <person name="Fox J.G."/>
        </authorList>
    </citation>
    <scope>NUCLEOTIDE SEQUENCE [LARGE SCALE GENOMIC DNA]</scope>
    <source>
        <strain evidence="3 4">MIT 97-6194</strain>
    </source>
</reference>
<protein>
    <recommendedName>
        <fullName evidence="6">Periplasmic protein</fullName>
    </recommendedName>
</protein>
<feature type="chain" id="PRO_5036063090" description="Periplasmic protein" evidence="1">
    <location>
        <begin position="21"/>
        <end position="78"/>
    </location>
</feature>
<proteinExistence type="predicted"/>
<evidence type="ECO:0000313" key="5">
    <source>
        <dbReference type="Proteomes" id="UP000477070"/>
    </source>
</evidence>
<dbReference type="RefSeq" id="WP_034572633.1">
    <property type="nucleotide sequence ID" value="NZ_JRMP02000017.1"/>
</dbReference>
<organism evidence="3 4">
    <name type="scientific">Helicobacter saguini</name>
    <dbReference type="NCBI Taxonomy" id="1548018"/>
    <lineage>
        <taxon>Bacteria</taxon>
        <taxon>Pseudomonadati</taxon>
        <taxon>Campylobacterota</taxon>
        <taxon>Epsilonproteobacteria</taxon>
        <taxon>Campylobacterales</taxon>
        <taxon>Helicobacteraceae</taxon>
        <taxon>Helicobacter</taxon>
    </lineage>
</organism>
<evidence type="ECO:0000313" key="4">
    <source>
        <dbReference type="Proteomes" id="UP000029714"/>
    </source>
</evidence>
<accession>A0A347VT79</accession>
<dbReference type="EMBL" id="JRMP02000017">
    <property type="protein sequence ID" value="TLD92939.1"/>
    <property type="molecule type" value="Genomic_DNA"/>
</dbReference>
<evidence type="ECO:0000313" key="2">
    <source>
        <dbReference type="EMBL" id="MWV69472.1"/>
    </source>
</evidence>
<reference evidence="3 4" key="1">
    <citation type="journal article" date="2014" name="Genome Announc.">
        <title>Draft genome sequences of eight enterohepatic helicobacter species isolated from both laboratory and wild rodents.</title>
        <authorList>
            <person name="Sheh A."/>
            <person name="Shen Z."/>
            <person name="Fox J.G."/>
        </authorList>
    </citation>
    <scope>NUCLEOTIDE SEQUENCE [LARGE SCALE GENOMIC DNA]</scope>
    <source>
        <strain evidence="3 4">MIT 97-6194</strain>
    </source>
</reference>
<evidence type="ECO:0008006" key="6">
    <source>
        <dbReference type="Google" id="ProtNLM"/>
    </source>
</evidence>
<evidence type="ECO:0000313" key="3">
    <source>
        <dbReference type="EMBL" id="TLD92939.1"/>
    </source>
</evidence>
<keyword evidence="4" id="KW-1185">Reference proteome</keyword>
<dbReference type="OrthoDB" id="5329062at2"/>
<comment type="caution">
    <text evidence="3">The sequence shown here is derived from an EMBL/GenBank/DDBJ whole genome shotgun (WGS) entry which is preliminary data.</text>
</comment>
<dbReference type="Proteomes" id="UP000477070">
    <property type="component" value="Unassembled WGS sequence"/>
</dbReference>
<name>A0A347VT79_9HELI</name>
<dbReference type="Proteomes" id="UP000029714">
    <property type="component" value="Unassembled WGS sequence"/>
</dbReference>
<feature type="signal peptide" evidence="1">
    <location>
        <begin position="1"/>
        <end position="20"/>
    </location>
</feature>